<reference evidence="9" key="2">
    <citation type="submission" date="2015-02" db="EMBL/GenBank/DDBJ databases">
        <title>Complete Genome Sequence of Pelosinus fermentans JBW45.</title>
        <authorList>
            <person name="De Leon K.B."/>
            <person name="Utturkar S.M."/>
            <person name="Camilleri L.B."/>
            <person name="Arkin A.P."/>
            <person name="Fields M.W."/>
            <person name="Brown S.D."/>
            <person name="Wall J.D."/>
        </authorList>
    </citation>
    <scope>NUCLEOTIDE SEQUENCE [LARGE SCALE GENOMIC DNA]</scope>
    <source>
        <strain evidence="9">JBW45</strain>
    </source>
</reference>
<feature type="compositionally biased region" description="Basic residues" evidence="7">
    <location>
        <begin position="60"/>
        <end position="71"/>
    </location>
</feature>
<dbReference type="SUPFAM" id="SSF52166">
    <property type="entry name" value="Ribosomal protein L4"/>
    <property type="match status" value="1"/>
</dbReference>
<evidence type="ECO:0000256" key="4">
    <source>
        <dbReference type="ARBA" id="ARBA00023274"/>
    </source>
</evidence>
<dbReference type="AlphaFoldDB" id="I9NJB9"/>
<evidence type="ECO:0000313" key="8">
    <source>
        <dbReference type="EMBL" id="AJQ29219.1"/>
    </source>
</evidence>
<name>I9NJB9_9FIRM</name>
<dbReference type="InterPro" id="IPR002136">
    <property type="entry name" value="Ribosomal_uL4"/>
</dbReference>
<dbReference type="Proteomes" id="UP000005361">
    <property type="component" value="Chromosome"/>
</dbReference>
<dbReference type="Gene3D" id="3.40.1370.10">
    <property type="match status" value="1"/>
</dbReference>
<dbReference type="STRING" id="1192197.JBW_03882"/>
<accession>I9NJB9</accession>
<keyword evidence="6" id="KW-0694">RNA-binding</keyword>
<dbReference type="InterPro" id="IPR013005">
    <property type="entry name" value="Ribosomal_uL4-like"/>
</dbReference>
<dbReference type="GO" id="GO:0003735">
    <property type="term" value="F:structural constituent of ribosome"/>
    <property type="evidence" value="ECO:0007669"/>
    <property type="project" value="InterPro"/>
</dbReference>
<dbReference type="EMBL" id="CP010978">
    <property type="protein sequence ID" value="AJQ29219.1"/>
    <property type="molecule type" value="Genomic_DNA"/>
</dbReference>
<evidence type="ECO:0000256" key="7">
    <source>
        <dbReference type="SAM" id="MobiDB-lite"/>
    </source>
</evidence>
<dbReference type="RefSeq" id="WP_007961546.1">
    <property type="nucleotide sequence ID" value="NZ_CP010978.1"/>
</dbReference>
<dbReference type="InterPro" id="IPR023574">
    <property type="entry name" value="Ribosomal_uL4_dom_sf"/>
</dbReference>
<dbReference type="KEGG" id="pft:JBW_03882"/>
<dbReference type="GO" id="GO:0005840">
    <property type="term" value="C:ribosome"/>
    <property type="evidence" value="ECO:0007669"/>
    <property type="project" value="UniProtKB-KW"/>
</dbReference>
<gene>
    <name evidence="6" type="primary">rplD</name>
    <name evidence="8" type="ORF">JBW_03882</name>
</gene>
<evidence type="ECO:0000256" key="1">
    <source>
        <dbReference type="ARBA" id="ARBA00010528"/>
    </source>
</evidence>
<organism evidence="8 9">
    <name type="scientific">Pelosinus fermentans JBW45</name>
    <dbReference type="NCBI Taxonomy" id="1192197"/>
    <lineage>
        <taxon>Bacteria</taxon>
        <taxon>Bacillati</taxon>
        <taxon>Bacillota</taxon>
        <taxon>Negativicutes</taxon>
        <taxon>Selenomonadales</taxon>
        <taxon>Sporomusaceae</taxon>
        <taxon>Pelosinus</taxon>
    </lineage>
</organism>
<dbReference type="HOGENOM" id="CLU_041575_5_2_9"/>
<keyword evidence="4 6" id="KW-0687">Ribonucleoprotein</keyword>
<evidence type="ECO:0000256" key="5">
    <source>
        <dbReference type="ARBA" id="ARBA00035244"/>
    </source>
</evidence>
<dbReference type="OrthoDB" id="9803201at2"/>
<keyword evidence="3 6" id="KW-0689">Ribosomal protein</keyword>
<evidence type="ECO:0000256" key="2">
    <source>
        <dbReference type="ARBA" id="ARBA00011838"/>
    </source>
</evidence>
<comment type="function">
    <text evidence="6">Forms part of the polypeptide exit tunnel.</text>
</comment>
<protein>
    <recommendedName>
        <fullName evidence="5 6">Large ribosomal subunit protein uL4</fullName>
    </recommendedName>
</protein>
<evidence type="ECO:0000256" key="6">
    <source>
        <dbReference type="HAMAP-Rule" id="MF_01328"/>
    </source>
</evidence>
<dbReference type="NCBIfam" id="TIGR03953">
    <property type="entry name" value="rplD_bact"/>
    <property type="match status" value="1"/>
</dbReference>
<keyword evidence="6" id="KW-0699">rRNA-binding</keyword>
<comment type="subunit">
    <text evidence="2 6">Part of the 50S ribosomal subunit.</text>
</comment>
<dbReference type="GO" id="GO:1990904">
    <property type="term" value="C:ribonucleoprotein complex"/>
    <property type="evidence" value="ECO:0007669"/>
    <property type="project" value="UniProtKB-KW"/>
</dbReference>
<proteinExistence type="inferred from homology"/>
<dbReference type="HAMAP" id="MF_01328_B">
    <property type="entry name" value="Ribosomal_uL4_B"/>
    <property type="match status" value="1"/>
</dbReference>
<feature type="region of interest" description="Disordered" evidence="7">
    <location>
        <begin position="52"/>
        <end position="78"/>
    </location>
</feature>
<reference evidence="8 9" key="1">
    <citation type="journal article" date="2015" name="Genome Announc.">
        <title>Complete Genome Sequence of Pelosinus fermentans JBW45, a Member of a Remarkably Competitive Group of Negativicutes in the Firmicutes Phylum.</title>
        <authorList>
            <person name="De Leon K.B."/>
            <person name="Utturkar S.M."/>
            <person name="Camilleri L.B."/>
            <person name="Elias D.A."/>
            <person name="Arkin A.P."/>
            <person name="Fields M.W."/>
            <person name="Brown S.D."/>
            <person name="Wall J.D."/>
        </authorList>
    </citation>
    <scope>NUCLEOTIDE SEQUENCE [LARGE SCALE GENOMIC DNA]</scope>
    <source>
        <strain evidence="8 9">JBW45</strain>
    </source>
</reference>
<evidence type="ECO:0000313" key="9">
    <source>
        <dbReference type="Proteomes" id="UP000005361"/>
    </source>
</evidence>
<comment type="similarity">
    <text evidence="1 6">Belongs to the universal ribosomal protein uL4 family.</text>
</comment>
<comment type="function">
    <text evidence="6">One of the primary rRNA binding proteins, this protein initially binds near the 5'-end of the 23S rRNA. It is important during the early stages of 50S assembly. It makes multiple contacts with different domains of the 23S rRNA in the assembled 50S subunit and ribosome.</text>
</comment>
<dbReference type="PANTHER" id="PTHR10746:SF6">
    <property type="entry name" value="LARGE RIBOSOMAL SUBUNIT PROTEIN UL4M"/>
    <property type="match status" value="1"/>
</dbReference>
<dbReference type="PANTHER" id="PTHR10746">
    <property type="entry name" value="50S RIBOSOMAL PROTEIN L4"/>
    <property type="match status" value="1"/>
</dbReference>
<dbReference type="Pfam" id="PF00573">
    <property type="entry name" value="Ribosomal_L4"/>
    <property type="match status" value="1"/>
</dbReference>
<sequence length="209" mass="22593">MPKVAVYDITGAKTGELELNDSVFGVEVNEAVLHQAVVMQLASQRLGTASTKTRGLVRGGGRKPWKQKGTGRARAGSTRSPIWVGGGTTFGPQPRSYAFRMPRKQRRLAIKSALTAKLQDGELVVVDSITFDAPKTKNVINMLSGFDAANKKSLIITGEVVENVEKSARNIPGVKAIPASSSLNVYDLLYHDKVFVTKEAITRIEEVLA</sequence>
<dbReference type="GO" id="GO:0006412">
    <property type="term" value="P:translation"/>
    <property type="evidence" value="ECO:0007669"/>
    <property type="project" value="UniProtKB-UniRule"/>
</dbReference>
<evidence type="ECO:0000256" key="3">
    <source>
        <dbReference type="ARBA" id="ARBA00022980"/>
    </source>
</evidence>
<dbReference type="GO" id="GO:0019843">
    <property type="term" value="F:rRNA binding"/>
    <property type="evidence" value="ECO:0007669"/>
    <property type="project" value="UniProtKB-UniRule"/>
</dbReference>